<feature type="non-terminal residue" evidence="1">
    <location>
        <position position="53"/>
    </location>
</feature>
<name>X0XS86_9ZZZZ</name>
<gene>
    <name evidence="1" type="ORF">S01H1_52169</name>
</gene>
<comment type="caution">
    <text evidence="1">The sequence shown here is derived from an EMBL/GenBank/DDBJ whole genome shotgun (WGS) entry which is preliminary data.</text>
</comment>
<proteinExistence type="predicted"/>
<organism evidence="1">
    <name type="scientific">marine sediment metagenome</name>
    <dbReference type="NCBI Taxonomy" id="412755"/>
    <lineage>
        <taxon>unclassified sequences</taxon>
        <taxon>metagenomes</taxon>
        <taxon>ecological metagenomes</taxon>
    </lineage>
</organism>
<accession>X0XS86</accession>
<dbReference type="AlphaFoldDB" id="X0XS86"/>
<sequence length="53" mass="5829">MSGFDRELKARIIGTSSHIFIERDGGIIYPDPFVEKALSGNRDIVSFSPFIAG</sequence>
<evidence type="ECO:0000313" key="1">
    <source>
        <dbReference type="EMBL" id="GAG27751.1"/>
    </source>
</evidence>
<dbReference type="EMBL" id="BARS01033711">
    <property type="protein sequence ID" value="GAG27751.1"/>
    <property type="molecule type" value="Genomic_DNA"/>
</dbReference>
<protein>
    <submittedName>
        <fullName evidence="1">Uncharacterized protein</fullName>
    </submittedName>
</protein>
<reference evidence="1" key="1">
    <citation type="journal article" date="2014" name="Front. Microbiol.">
        <title>High frequency of phylogenetically diverse reductive dehalogenase-homologous genes in deep subseafloor sedimentary metagenomes.</title>
        <authorList>
            <person name="Kawai M."/>
            <person name="Futagami T."/>
            <person name="Toyoda A."/>
            <person name="Takaki Y."/>
            <person name="Nishi S."/>
            <person name="Hori S."/>
            <person name="Arai W."/>
            <person name="Tsubouchi T."/>
            <person name="Morono Y."/>
            <person name="Uchiyama I."/>
            <person name="Ito T."/>
            <person name="Fujiyama A."/>
            <person name="Inagaki F."/>
            <person name="Takami H."/>
        </authorList>
    </citation>
    <scope>NUCLEOTIDE SEQUENCE</scope>
    <source>
        <strain evidence="1">Expedition CK06-06</strain>
    </source>
</reference>